<dbReference type="InterPro" id="IPR001478">
    <property type="entry name" value="PDZ"/>
</dbReference>
<feature type="region of interest" description="Disordered" evidence="1">
    <location>
        <begin position="1"/>
        <end position="42"/>
    </location>
</feature>
<organism evidence="3">
    <name type="scientific">Alexandrium monilatum</name>
    <dbReference type="NCBI Taxonomy" id="311494"/>
    <lineage>
        <taxon>Eukaryota</taxon>
        <taxon>Sar</taxon>
        <taxon>Alveolata</taxon>
        <taxon>Dinophyceae</taxon>
        <taxon>Gonyaulacales</taxon>
        <taxon>Pyrocystaceae</taxon>
        <taxon>Alexandrium</taxon>
    </lineage>
</organism>
<protein>
    <recommendedName>
        <fullName evidence="2">PDZ domain-containing protein</fullName>
    </recommendedName>
</protein>
<name>A0A7S4R0A0_9DINO</name>
<gene>
    <name evidence="3" type="ORF">AMON00008_LOCUS28351</name>
</gene>
<proteinExistence type="predicted"/>
<dbReference type="EMBL" id="HBNR01040900">
    <property type="protein sequence ID" value="CAE4599587.1"/>
    <property type="molecule type" value="Transcribed_RNA"/>
</dbReference>
<feature type="domain" description="PDZ" evidence="2">
    <location>
        <begin position="60"/>
        <end position="143"/>
    </location>
</feature>
<sequence>MGAKCCAAEESKDVAPNAGTQPKNQMDEEVLKAPSPAPATTIPPAAAAINAAGGKPKEWTIVVQKTPGGPRLGVDVDLSDGIVLLIDKVNDGLVNEWNKANPDKEVKKDDRVVSVNGSKGNAQQLAEVCKRDDTLEMVIERDPE</sequence>
<accession>A0A7S4R0A0</accession>
<dbReference type="AlphaFoldDB" id="A0A7S4R0A0"/>
<dbReference type="PROSITE" id="PS50106">
    <property type="entry name" value="PDZ"/>
    <property type="match status" value="1"/>
</dbReference>
<evidence type="ECO:0000259" key="2">
    <source>
        <dbReference type="PROSITE" id="PS50106"/>
    </source>
</evidence>
<evidence type="ECO:0000256" key="1">
    <source>
        <dbReference type="SAM" id="MobiDB-lite"/>
    </source>
</evidence>
<reference evidence="3" key="1">
    <citation type="submission" date="2021-01" db="EMBL/GenBank/DDBJ databases">
        <authorList>
            <person name="Corre E."/>
            <person name="Pelletier E."/>
            <person name="Niang G."/>
            <person name="Scheremetjew M."/>
            <person name="Finn R."/>
            <person name="Kale V."/>
            <person name="Holt S."/>
            <person name="Cochrane G."/>
            <person name="Meng A."/>
            <person name="Brown T."/>
            <person name="Cohen L."/>
        </authorList>
    </citation>
    <scope>NUCLEOTIDE SEQUENCE</scope>
    <source>
        <strain evidence="3">CCMP3105</strain>
    </source>
</reference>
<evidence type="ECO:0000313" key="3">
    <source>
        <dbReference type="EMBL" id="CAE4599587.1"/>
    </source>
</evidence>